<accession>A0A061EB16</accession>
<sequence>MMCDRWTDKQVYIERLAWANGLCLLGPCANHDPRLGCDNVKTTFLNSDLEEEIYMVQPDECVLLGQENKIYTKSQSSSLDYIKQSDKIFERWTCDRDKGGGVPSDVKTNIKGKRRLIKSFVSIS</sequence>
<dbReference type="EMBL" id="CM001880">
    <property type="protein sequence ID" value="EOX99488.1"/>
    <property type="molecule type" value="Genomic_DNA"/>
</dbReference>
<evidence type="ECO:0000313" key="2">
    <source>
        <dbReference type="Proteomes" id="UP000026915"/>
    </source>
</evidence>
<reference evidence="1 2" key="1">
    <citation type="journal article" date="2013" name="Genome Biol.">
        <title>The genome sequence of the most widely cultivated cacao type and its use to identify candidate genes regulating pod color.</title>
        <authorList>
            <person name="Motamayor J.C."/>
            <person name="Mockaitis K."/>
            <person name="Schmutz J."/>
            <person name="Haiminen N."/>
            <person name="Iii D.L."/>
            <person name="Cornejo O."/>
            <person name="Findley S.D."/>
            <person name="Zheng P."/>
            <person name="Utro F."/>
            <person name="Royaert S."/>
            <person name="Saski C."/>
            <person name="Jenkins J."/>
            <person name="Podicheti R."/>
            <person name="Zhao M."/>
            <person name="Scheffler B.E."/>
            <person name="Stack J.C."/>
            <person name="Feltus F.A."/>
            <person name="Mustiga G.M."/>
            <person name="Amores F."/>
            <person name="Phillips W."/>
            <person name="Marelli J.P."/>
            <person name="May G.D."/>
            <person name="Shapiro H."/>
            <person name="Ma J."/>
            <person name="Bustamante C.D."/>
            <person name="Schnell R.J."/>
            <person name="Main D."/>
            <person name="Gilbert D."/>
            <person name="Parida L."/>
            <person name="Kuhn D.N."/>
        </authorList>
    </citation>
    <scope>NUCLEOTIDE SEQUENCE [LARGE SCALE GENOMIC DNA]</scope>
    <source>
        <strain evidence="2">cv. Matina 1-6</strain>
    </source>
</reference>
<evidence type="ECO:0000313" key="1">
    <source>
        <dbReference type="EMBL" id="EOX99488.1"/>
    </source>
</evidence>
<organism evidence="1 2">
    <name type="scientific">Theobroma cacao</name>
    <name type="common">Cacao</name>
    <name type="synonym">Cocoa</name>
    <dbReference type="NCBI Taxonomy" id="3641"/>
    <lineage>
        <taxon>Eukaryota</taxon>
        <taxon>Viridiplantae</taxon>
        <taxon>Streptophyta</taxon>
        <taxon>Embryophyta</taxon>
        <taxon>Tracheophyta</taxon>
        <taxon>Spermatophyta</taxon>
        <taxon>Magnoliopsida</taxon>
        <taxon>eudicotyledons</taxon>
        <taxon>Gunneridae</taxon>
        <taxon>Pentapetalae</taxon>
        <taxon>rosids</taxon>
        <taxon>malvids</taxon>
        <taxon>Malvales</taxon>
        <taxon>Malvaceae</taxon>
        <taxon>Byttnerioideae</taxon>
        <taxon>Theobroma</taxon>
    </lineage>
</organism>
<protein>
    <submittedName>
        <fullName evidence="1">Uncharacterized protein</fullName>
    </submittedName>
</protein>
<proteinExistence type="predicted"/>
<dbReference type="AlphaFoldDB" id="A0A061EB16"/>
<gene>
    <name evidence="1" type="ORF">TCM_008163</name>
</gene>
<dbReference type="HOGENOM" id="CLU_2008078_0_0_1"/>
<dbReference type="InParanoid" id="A0A061EB16"/>
<name>A0A061EB16_THECC</name>
<dbReference type="Proteomes" id="UP000026915">
    <property type="component" value="Chromosome 2"/>
</dbReference>
<keyword evidence="2" id="KW-1185">Reference proteome</keyword>
<dbReference type="Gramene" id="EOX99488">
    <property type="protein sequence ID" value="EOX99488"/>
    <property type="gene ID" value="TCM_008163"/>
</dbReference>